<dbReference type="Proteomes" id="UP000077202">
    <property type="component" value="Unassembled WGS sequence"/>
</dbReference>
<accession>A0A176WP53</accession>
<evidence type="ECO:0000313" key="1">
    <source>
        <dbReference type="EMBL" id="OAE34285.1"/>
    </source>
</evidence>
<dbReference type="EMBL" id="LVLJ01000428">
    <property type="protein sequence ID" value="OAE34285.1"/>
    <property type="molecule type" value="Genomic_DNA"/>
</dbReference>
<protein>
    <submittedName>
        <fullName evidence="1">Uncharacterized protein</fullName>
    </submittedName>
</protein>
<reference evidence="1" key="1">
    <citation type="submission" date="2016-03" db="EMBL/GenBank/DDBJ databases">
        <title>Mechanisms controlling the formation of the plant cell surface in tip-growing cells are functionally conserved among land plants.</title>
        <authorList>
            <person name="Honkanen S."/>
            <person name="Jones V.A."/>
            <person name="Morieri G."/>
            <person name="Champion C."/>
            <person name="Hetherington A.J."/>
            <person name="Kelly S."/>
            <person name="Saint-Marcoux D."/>
            <person name="Proust H."/>
            <person name="Prescott H."/>
            <person name="Dolan L."/>
        </authorList>
    </citation>
    <scope>NUCLEOTIDE SEQUENCE [LARGE SCALE GENOMIC DNA]</scope>
    <source>
        <tissue evidence="1">Whole gametophyte</tissue>
    </source>
</reference>
<evidence type="ECO:0000313" key="2">
    <source>
        <dbReference type="Proteomes" id="UP000077202"/>
    </source>
</evidence>
<name>A0A176WP53_MARPO</name>
<dbReference type="AlphaFoldDB" id="A0A176WP53"/>
<organism evidence="1 2">
    <name type="scientific">Marchantia polymorpha subsp. ruderalis</name>
    <dbReference type="NCBI Taxonomy" id="1480154"/>
    <lineage>
        <taxon>Eukaryota</taxon>
        <taxon>Viridiplantae</taxon>
        <taxon>Streptophyta</taxon>
        <taxon>Embryophyta</taxon>
        <taxon>Marchantiophyta</taxon>
        <taxon>Marchantiopsida</taxon>
        <taxon>Marchantiidae</taxon>
        <taxon>Marchantiales</taxon>
        <taxon>Marchantiaceae</taxon>
        <taxon>Marchantia</taxon>
    </lineage>
</organism>
<comment type="caution">
    <text evidence="1">The sequence shown here is derived from an EMBL/GenBank/DDBJ whole genome shotgun (WGS) entry which is preliminary data.</text>
</comment>
<proteinExistence type="predicted"/>
<keyword evidence="2" id="KW-1185">Reference proteome</keyword>
<sequence length="352" mass="40731">MQGMDFSEMTVSSILNVIELETFIAEDIQLPPVRVMREPRYLQKISEHTFVVRRDIGGLSRELNLAHLEKDLSNLSNLKDSGRKQQFIKGCRSCTEKGKQKCADNVDDFSTSSNFLQEIASLLSVPASTESTQVHGQETGCLVKKYLEIEFSSNQETQTRSKFEDRVSSAIRISLERWVDYLKVHTMNCSYEDLLEVHLIANGFLKRVEFYFLSLVDLQMKSSQICKDIHVDFRQGVSFPPLATLHFDASIENPRPQSLSLQQGKSHSDTRNTKSELEAVRWWLKDAINYFETQRITAFYEEFRMLRDTARNLVELLKLFLRDHERILPYYKLRFVLASCARLPASLTIRIP</sequence>
<gene>
    <name evidence="1" type="ORF">AXG93_1757s1030</name>
</gene>